<feature type="transmembrane region" description="Helical" evidence="10">
    <location>
        <begin position="426"/>
        <end position="449"/>
    </location>
</feature>
<name>A0A4P9UJ35_METBY</name>
<feature type="transmembrane region" description="Helical" evidence="10">
    <location>
        <begin position="37"/>
        <end position="53"/>
    </location>
</feature>
<dbReference type="InterPro" id="IPR006153">
    <property type="entry name" value="Cation/H_exchanger_TM"/>
</dbReference>
<feature type="transmembrane region" description="Helical" evidence="10">
    <location>
        <begin position="220"/>
        <end position="239"/>
    </location>
</feature>
<feature type="chain" id="PRO_5020671971" evidence="11">
    <location>
        <begin position="22"/>
        <end position="456"/>
    </location>
</feature>
<dbReference type="InterPro" id="IPR038770">
    <property type="entry name" value="Na+/solute_symporter_sf"/>
</dbReference>
<dbReference type="AlphaFoldDB" id="A0A4P9UJ35"/>
<dbReference type="GO" id="GO:0015297">
    <property type="term" value="F:antiporter activity"/>
    <property type="evidence" value="ECO:0007669"/>
    <property type="project" value="UniProtKB-KW"/>
</dbReference>
<keyword evidence="6" id="KW-0915">Sodium</keyword>
<dbReference type="PANTHER" id="PTHR43562:SF3">
    <property type="entry name" value="SODIUM ION_PROTON EXCHANGER (EUROFUNG)"/>
    <property type="match status" value="1"/>
</dbReference>
<proteinExistence type="predicted"/>
<evidence type="ECO:0000256" key="8">
    <source>
        <dbReference type="ARBA" id="ARBA00023136"/>
    </source>
</evidence>
<keyword evidence="14" id="KW-1185">Reference proteome</keyword>
<feature type="transmembrane region" description="Helical" evidence="10">
    <location>
        <begin position="122"/>
        <end position="146"/>
    </location>
</feature>
<dbReference type="Pfam" id="PF00999">
    <property type="entry name" value="Na_H_Exchanger"/>
    <property type="match status" value="1"/>
</dbReference>
<accession>A0A4P9UJ35</accession>
<dbReference type="STRING" id="675511.GCA_000341735_02591"/>
<evidence type="ECO:0000313" key="13">
    <source>
        <dbReference type="EMBL" id="QCW81172.1"/>
    </source>
</evidence>
<dbReference type="GO" id="GO:0016020">
    <property type="term" value="C:membrane"/>
    <property type="evidence" value="ECO:0007669"/>
    <property type="project" value="UniProtKB-SubCell"/>
</dbReference>
<dbReference type="Gene3D" id="1.20.1530.20">
    <property type="match status" value="2"/>
</dbReference>
<evidence type="ECO:0000259" key="12">
    <source>
        <dbReference type="Pfam" id="PF00999"/>
    </source>
</evidence>
<evidence type="ECO:0000256" key="9">
    <source>
        <dbReference type="ARBA" id="ARBA00023201"/>
    </source>
</evidence>
<evidence type="ECO:0000256" key="5">
    <source>
        <dbReference type="ARBA" id="ARBA00022989"/>
    </source>
</evidence>
<feature type="signal peptide" evidence="11">
    <location>
        <begin position="1"/>
        <end position="21"/>
    </location>
</feature>
<evidence type="ECO:0000256" key="4">
    <source>
        <dbReference type="ARBA" id="ARBA00022692"/>
    </source>
</evidence>
<dbReference type="PANTHER" id="PTHR43562">
    <property type="entry name" value="NAPA-TYPE SODIUM/HYDROGEN ANTIPORTER"/>
    <property type="match status" value="1"/>
</dbReference>
<keyword evidence="8 10" id="KW-0472">Membrane</keyword>
<dbReference type="Proteomes" id="UP000305881">
    <property type="component" value="Chromosome"/>
</dbReference>
<dbReference type="OrthoDB" id="9781411at2"/>
<dbReference type="GO" id="GO:1902600">
    <property type="term" value="P:proton transmembrane transport"/>
    <property type="evidence" value="ECO:0007669"/>
    <property type="project" value="InterPro"/>
</dbReference>
<evidence type="ECO:0000256" key="7">
    <source>
        <dbReference type="ARBA" id="ARBA00023065"/>
    </source>
</evidence>
<comment type="subcellular location">
    <subcellularLocation>
        <location evidence="1">Membrane</location>
        <topology evidence="1">Multi-pass membrane protein</topology>
    </subcellularLocation>
</comment>
<feature type="transmembrane region" description="Helical" evidence="10">
    <location>
        <begin position="259"/>
        <end position="291"/>
    </location>
</feature>
<protein>
    <submittedName>
        <fullName evidence="13">Cation:proton antiporter</fullName>
    </submittedName>
</protein>
<keyword evidence="3" id="KW-0050">Antiport</keyword>
<feature type="domain" description="Cation/H+ exchanger transmembrane" evidence="12">
    <location>
        <begin position="46"/>
        <end position="450"/>
    </location>
</feature>
<keyword evidence="9" id="KW-0739">Sodium transport</keyword>
<gene>
    <name evidence="13" type="ORF">EQU24_02065</name>
</gene>
<evidence type="ECO:0000313" key="14">
    <source>
        <dbReference type="Proteomes" id="UP000305881"/>
    </source>
</evidence>
<dbReference type="EMBL" id="CP035467">
    <property type="protein sequence ID" value="QCW81172.1"/>
    <property type="molecule type" value="Genomic_DNA"/>
</dbReference>
<dbReference type="KEGG" id="mbur:EQU24_02065"/>
<feature type="transmembrane region" description="Helical" evidence="10">
    <location>
        <begin position="91"/>
        <end position="110"/>
    </location>
</feature>
<keyword evidence="2" id="KW-0813">Transport</keyword>
<evidence type="ECO:0000256" key="11">
    <source>
        <dbReference type="SAM" id="SignalP"/>
    </source>
</evidence>
<keyword evidence="4 10" id="KW-0812">Transmembrane</keyword>
<keyword evidence="5 10" id="KW-1133">Transmembrane helix</keyword>
<keyword evidence="11" id="KW-0732">Signal</keyword>
<feature type="transmembrane region" description="Helical" evidence="10">
    <location>
        <begin position="152"/>
        <end position="174"/>
    </location>
</feature>
<sequence>MNRQWLWSFIFIALLAGPAFGASPTIDGSDPIDARSFLFIAILLIGAKTCSLIEKVGQPAILGELLLGLALGNLGLIGIEFFEAVKLDQHILFFAELGVVILLFQIGLESNISEMMKVGPRALLVALIGVVVPFVLGAFVAGPLLMPGLEHHVYLMIGGALTATSVAIAASIFRDMKMLDSQEAKIILGAAVFDDVLALIAFSIVMAIGTVGSISSGEIAGIFGESFLFLFGAVILGHYTASPIGHALSKISSGVGMKFGLAVTFCLCFAYFAHVAGLSPIIGAFAAGLVLDQVHFRFFHDPEIVTDLKACVQHETGEIRDNVMKVVDMHAEKHVEDLMNPLYHFFTPIFFVLTGMSVKLDTLFDTQTLLTALILTVVAVVGKLVAGLGAGSAKKMVVGIGMVPRGEVGLVFAMAGHTAGILPAEVFSVIVLMVIITTLMTPPLLSYLLKKHVDSN</sequence>
<evidence type="ECO:0000256" key="3">
    <source>
        <dbReference type="ARBA" id="ARBA00022449"/>
    </source>
</evidence>
<dbReference type="RefSeq" id="WP_017841093.1">
    <property type="nucleotide sequence ID" value="NZ_CP035467.1"/>
</dbReference>
<evidence type="ECO:0000256" key="2">
    <source>
        <dbReference type="ARBA" id="ARBA00022448"/>
    </source>
</evidence>
<feature type="transmembrane region" description="Helical" evidence="10">
    <location>
        <begin position="186"/>
        <end position="208"/>
    </location>
</feature>
<feature type="transmembrane region" description="Helical" evidence="10">
    <location>
        <begin position="65"/>
        <end position="85"/>
    </location>
</feature>
<reference evidence="14" key="1">
    <citation type="journal article" date="2019" name="J. Bacteriol.">
        <title>A Mutagenic Screen Identifies a TonB-Dependent Receptor Required for the Lanthanide Metal Switch in the Type I Methanotroph 'Methylotuvimicrobium buryatense' 5GB1C.</title>
        <authorList>
            <person name="Groom J.D."/>
            <person name="Ford S.M."/>
            <person name="Pesesky M.W."/>
            <person name="Lidstrom M.E."/>
        </authorList>
    </citation>
    <scope>NUCLEOTIDE SEQUENCE [LARGE SCALE GENOMIC DNA]</scope>
    <source>
        <strain evidence="14">5GB1C</strain>
    </source>
</reference>
<organism evidence="13 14">
    <name type="scientific">Methylotuvimicrobium buryatense</name>
    <name type="common">Methylomicrobium buryatense</name>
    <dbReference type="NCBI Taxonomy" id="95641"/>
    <lineage>
        <taxon>Bacteria</taxon>
        <taxon>Pseudomonadati</taxon>
        <taxon>Pseudomonadota</taxon>
        <taxon>Gammaproteobacteria</taxon>
        <taxon>Methylococcales</taxon>
        <taxon>Methylococcaceae</taxon>
        <taxon>Methylotuvimicrobium</taxon>
    </lineage>
</organism>
<evidence type="ECO:0000256" key="10">
    <source>
        <dbReference type="SAM" id="Phobius"/>
    </source>
</evidence>
<feature type="transmembrane region" description="Helical" evidence="10">
    <location>
        <begin position="372"/>
        <end position="393"/>
    </location>
</feature>
<evidence type="ECO:0000256" key="1">
    <source>
        <dbReference type="ARBA" id="ARBA00004141"/>
    </source>
</evidence>
<dbReference type="GO" id="GO:0006814">
    <property type="term" value="P:sodium ion transport"/>
    <property type="evidence" value="ECO:0007669"/>
    <property type="project" value="UniProtKB-KW"/>
</dbReference>
<keyword evidence="7" id="KW-0406">Ion transport</keyword>
<evidence type="ECO:0000256" key="6">
    <source>
        <dbReference type="ARBA" id="ARBA00023053"/>
    </source>
</evidence>